<evidence type="ECO:0008006" key="2">
    <source>
        <dbReference type="Google" id="ProtNLM"/>
    </source>
</evidence>
<dbReference type="EMBL" id="UINC01128899">
    <property type="protein sequence ID" value="SVD08941.1"/>
    <property type="molecule type" value="Genomic_DNA"/>
</dbReference>
<gene>
    <name evidence="1" type="ORF">METZ01_LOCUS361795</name>
</gene>
<organism evidence="1">
    <name type="scientific">marine metagenome</name>
    <dbReference type="NCBI Taxonomy" id="408172"/>
    <lineage>
        <taxon>unclassified sequences</taxon>
        <taxon>metagenomes</taxon>
        <taxon>ecological metagenomes</taxon>
    </lineage>
</organism>
<sequence>VVLVENVSRGGFPQTGLPYKAIEQEMPARNIDENLFIMSENAHTRFDQVISTFVSIDTDAAMLFYRMLSPLFQQAYAEIGFRNVSFDDTLRSAINTVLRFNNVEGPYQLVKPSVMYLYADASIENLQDVHKQLIRIGPDNTAILKAKLREFVSLL</sequence>
<accession>A0A382SJ55</accession>
<dbReference type="Pfam" id="PF11219">
    <property type="entry name" value="DUF3014"/>
    <property type="match status" value="1"/>
</dbReference>
<reference evidence="1" key="1">
    <citation type="submission" date="2018-05" db="EMBL/GenBank/DDBJ databases">
        <authorList>
            <person name="Lanie J.A."/>
            <person name="Ng W.-L."/>
            <person name="Kazmierczak K.M."/>
            <person name="Andrzejewski T.M."/>
            <person name="Davidsen T.M."/>
            <person name="Wayne K.J."/>
            <person name="Tettelin H."/>
            <person name="Glass J.I."/>
            <person name="Rusch D."/>
            <person name="Podicherti R."/>
            <person name="Tsui H.-C.T."/>
            <person name="Winkler M.E."/>
        </authorList>
    </citation>
    <scope>NUCLEOTIDE SEQUENCE</scope>
</reference>
<protein>
    <recommendedName>
        <fullName evidence="2">DUF3014 domain-containing protein</fullName>
    </recommendedName>
</protein>
<dbReference type="AlphaFoldDB" id="A0A382SJ55"/>
<dbReference type="InterPro" id="IPR021382">
    <property type="entry name" value="DUF3014"/>
</dbReference>
<name>A0A382SJ55_9ZZZZ</name>
<proteinExistence type="predicted"/>
<feature type="non-terminal residue" evidence="1">
    <location>
        <position position="1"/>
    </location>
</feature>
<evidence type="ECO:0000313" key="1">
    <source>
        <dbReference type="EMBL" id="SVD08941.1"/>
    </source>
</evidence>